<dbReference type="Pfam" id="PF00877">
    <property type="entry name" value="NLPC_P60"/>
    <property type="match status" value="1"/>
</dbReference>
<dbReference type="InterPro" id="IPR051202">
    <property type="entry name" value="Peptidase_C40"/>
</dbReference>
<dbReference type="RefSeq" id="WP_334316103.1">
    <property type="nucleotide sequence ID" value="NZ_CP065938.1"/>
</dbReference>
<evidence type="ECO:0000256" key="4">
    <source>
        <dbReference type="ARBA" id="ARBA00022807"/>
    </source>
</evidence>
<evidence type="ECO:0000313" key="7">
    <source>
        <dbReference type="Proteomes" id="UP001058120"/>
    </source>
</evidence>
<evidence type="ECO:0000256" key="2">
    <source>
        <dbReference type="ARBA" id="ARBA00022670"/>
    </source>
</evidence>
<dbReference type="PROSITE" id="PS51935">
    <property type="entry name" value="NLPC_P60"/>
    <property type="match status" value="1"/>
</dbReference>
<dbReference type="InterPro" id="IPR038765">
    <property type="entry name" value="Papain-like_cys_pep_sf"/>
</dbReference>
<evidence type="ECO:0000259" key="5">
    <source>
        <dbReference type="PROSITE" id="PS51935"/>
    </source>
</evidence>
<keyword evidence="7" id="KW-1185">Reference proteome</keyword>
<dbReference type="EMBL" id="CP065938">
    <property type="protein sequence ID" value="UWX06491.1"/>
    <property type="molecule type" value="Genomic_DNA"/>
</dbReference>
<comment type="similarity">
    <text evidence="1">Belongs to the peptidase C40 family.</text>
</comment>
<protein>
    <submittedName>
        <fullName evidence="6">C40 family peptidase</fullName>
    </submittedName>
</protein>
<feature type="domain" description="NlpC/P60" evidence="5">
    <location>
        <begin position="48"/>
        <end position="172"/>
    </location>
</feature>
<organism evidence="6 7">
    <name type="scientific">Taurinivorans muris</name>
    <dbReference type="NCBI Taxonomy" id="2787751"/>
    <lineage>
        <taxon>Bacteria</taxon>
        <taxon>Pseudomonadati</taxon>
        <taxon>Thermodesulfobacteriota</taxon>
        <taxon>Desulfovibrionia</taxon>
        <taxon>Desulfovibrionales</taxon>
        <taxon>Desulfovibrionaceae</taxon>
        <taxon>Taurinivorans</taxon>
    </lineage>
</organism>
<keyword evidence="3" id="KW-0378">Hydrolase</keyword>
<dbReference type="SUPFAM" id="SSF54001">
    <property type="entry name" value="Cysteine proteinases"/>
    <property type="match status" value="1"/>
</dbReference>
<name>A0ABY5Y347_9BACT</name>
<dbReference type="PANTHER" id="PTHR47053:SF1">
    <property type="entry name" value="MUREIN DD-ENDOPEPTIDASE MEPH-RELATED"/>
    <property type="match status" value="1"/>
</dbReference>
<reference evidence="6" key="1">
    <citation type="submission" date="2020-12" db="EMBL/GenBank/DDBJ databases">
        <title>Taurinivorans muris gen. nov., sp. nov., fundamental and realized metabolic niche of a ubiquitous sulfidogenic bacterium in the murine intestine.</title>
        <authorList>
            <person name="Ye H."/>
            <person name="Hanson B.T."/>
            <person name="Loy A."/>
        </authorList>
    </citation>
    <scope>NUCLEOTIDE SEQUENCE</scope>
    <source>
        <strain evidence="6">LT0009</strain>
    </source>
</reference>
<sequence length="180" mass="19949">MLKPFGNILLLLGLCLFFLAGCLPNLNFAVGRQDNTLFSLGSDSANYSQISNQVVRTAATQIGQRYRLGGESPRTGFDCSGLIYWAYKQHGINIPRVTTSQAKVGQKIGRNNLRAGDIVVFRTRNSPNGLHTGLYAGNNKFIHSPNARSRVKLEPLDGSWWGERFMYGRRVVVPRFAQGS</sequence>
<evidence type="ECO:0000313" key="6">
    <source>
        <dbReference type="EMBL" id="UWX06491.1"/>
    </source>
</evidence>
<evidence type="ECO:0000256" key="3">
    <source>
        <dbReference type="ARBA" id="ARBA00022801"/>
    </source>
</evidence>
<evidence type="ECO:0000256" key="1">
    <source>
        <dbReference type="ARBA" id="ARBA00007074"/>
    </source>
</evidence>
<keyword evidence="2" id="KW-0645">Protease</keyword>
<dbReference type="InterPro" id="IPR000064">
    <property type="entry name" value="NLP_P60_dom"/>
</dbReference>
<dbReference type="Gene3D" id="3.90.1720.10">
    <property type="entry name" value="endopeptidase domain like (from Nostoc punctiforme)"/>
    <property type="match status" value="1"/>
</dbReference>
<dbReference type="Proteomes" id="UP001058120">
    <property type="component" value="Chromosome"/>
</dbReference>
<proteinExistence type="inferred from homology"/>
<accession>A0ABY5Y347</accession>
<dbReference type="PROSITE" id="PS51257">
    <property type="entry name" value="PROKAR_LIPOPROTEIN"/>
    <property type="match status" value="1"/>
</dbReference>
<dbReference type="PANTHER" id="PTHR47053">
    <property type="entry name" value="MUREIN DD-ENDOPEPTIDASE MEPH-RELATED"/>
    <property type="match status" value="1"/>
</dbReference>
<gene>
    <name evidence="6" type="ORF">JBF11_04050</name>
</gene>
<keyword evidence="4" id="KW-0788">Thiol protease</keyword>